<comment type="caution">
    <text evidence="8">The sequence shown here is derived from an EMBL/GenBank/DDBJ whole genome shotgun (WGS) entry which is preliminary data.</text>
</comment>
<evidence type="ECO:0000256" key="3">
    <source>
        <dbReference type="ARBA" id="ARBA00023125"/>
    </source>
</evidence>
<dbReference type="PROSITE" id="PS00622">
    <property type="entry name" value="HTH_LUXR_1"/>
    <property type="match status" value="1"/>
</dbReference>
<reference evidence="8 9" key="1">
    <citation type="submission" date="2021-03" db="EMBL/GenBank/DDBJ databases">
        <title>Sequencing the genomes of 1000 actinobacteria strains.</title>
        <authorList>
            <person name="Klenk H.-P."/>
        </authorList>
    </citation>
    <scope>NUCLEOTIDE SEQUENCE [LARGE SCALE GENOMIC DNA]</scope>
    <source>
        <strain evidence="8 9">DSM 15454</strain>
    </source>
</reference>
<dbReference type="PROSITE" id="PS50110">
    <property type="entry name" value="RESPONSE_REGULATORY"/>
    <property type="match status" value="1"/>
</dbReference>
<dbReference type="SMART" id="SM00448">
    <property type="entry name" value="REC"/>
    <property type="match status" value="1"/>
</dbReference>
<keyword evidence="9" id="KW-1185">Reference proteome</keyword>
<dbReference type="InterPro" id="IPR011006">
    <property type="entry name" value="CheY-like_superfamily"/>
</dbReference>
<dbReference type="Pfam" id="PF00072">
    <property type="entry name" value="Response_reg"/>
    <property type="match status" value="1"/>
</dbReference>
<evidence type="ECO:0000259" key="7">
    <source>
        <dbReference type="PROSITE" id="PS50110"/>
    </source>
</evidence>
<dbReference type="InterPro" id="IPR058245">
    <property type="entry name" value="NreC/VraR/RcsB-like_REC"/>
</dbReference>
<dbReference type="InterPro" id="IPR001789">
    <property type="entry name" value="Sig_transdc_resp-reg_receiver"/>
</dbReference>
<dbReference type="SMART" id="SM00421">
    <property type="entry name" value="HTH_LUXR"/>
    <property type="match status" value="1"/>
</dbReference>
<evidence type="ECO:0000313" key="9">
    <source>
        <dbReference type="Proteomes" id="UP000766570"/>
    </source>
</evidence>
<dbReference type="CDD" id="cd06170">
    <property type="entry name" value="LuxR_C_like"/>
    <property type="match status" value="1"/>
</dbReference>
<feature type="domain" description="HTH luxR-type" evidence="6">
    <location>
        <begin position="157"/>
        <end position="222"/>
    </location>
</feature>
<organism evidence="8 9">
    <name type="scientific">Paeniglutamicibacter psychrophenolicus</name>
    <dbReference type="NCBI Taxonomy" id="257454"/>
    <lineage>
        <taxon>Bacteria</taxon>
        <taxon>Bacillati</taxon>
        <taxon>Actinomycetota</taxon>
        <taxon>Actinomycetes</taxon>
        <taxon>Micrococcales</taxon>
        <taxon>Micrococcaceae</taxon>
        <taxon>Paeniglutamicibacter</taxon>
    </lineage>
</organism>
<dbReference type="InterPro" id="IPR000792">
    <property type="entry name" value="Tscrpt_reg_LuxR_C"/>
</dbReference>
<keyword evidence="3 8" id="KW-0238">DNA-binding</keyword>
<evidence type="ECO:0000259" key="6">
    <source>
        <dbReference type="PROSITE" id="PS50043"/>
    </source>
</evidence>
<dbReference type="GO" id="GO:0003677">
    <property type="term" value="F:DNA binding"/>
    <property type="evidence" value="ECO:0007669"/>
    <property type="project" value="UniProtKB-KW"/>
</dbReference>
<evidence type="ECO:0000313" key="8">
    <source>
        <dbReference type="EMBL" id="MBP2374244.1"/>
    </source>
</evidence>
<dbReference type="EMBL" id="JAGIOE010000001">
    <property type="protein sequence ID" value="MBP2374244.1"/>
    <property type="molecule type" value="Genomic_DNA"/>
</dbReference>
<gene>
    <name evidence="8" type="ORF">JOF46_002156</name>
</gene>
<dbReference type="InterPro" id="IPR016032">
    <property type="entry name" value="Sig_transdc_resp-reg_C-effctor"/>
</dbReference>
<keyword evidence="2" id="KW-0805">Transcription regulation</keyword>
<evidence type="ECO:0000256" key="2">
    <source>
        <dbReference type="ARBA" id="ARBA00023015"/>
    </source>
</evidence>
<sequence length="225" mass="24449">MDETLTHPKIRVALVDDQQLFRSGLAVIIGAQPDMAVVAQAADGTEALGEIAAHGPDVVLMDVQMSPMDGVEATRKIFEDTTGRFGRLPKVIMLTTFDWDEHAATAVRHGASGFLLKDSTPEFVCEAIRAVHGGNAVIAPQSLAALLRDEPLPVPEVPVPYLELTEREREVFNAVALGLTNQEISGRLFLSESTVKTHIGAILRKLALRDRVQIVVYSYENGIGR</sequence>
<protein>
    <submittedName>
        <fullName evidence="8">DNA-binding NarL/FixJ family response regulator</fullName>
    </submittedName>
</protein>
<dbReference type="Proteomes" id="UP000766570">
    <property type="component" value="Unassembled WGS sequence"/>
</dbReference>
<dbReference type="PROSITE" id="PS50043">
    <property type="entry name" value="HTH_LUXR_2"/>
    <property type="match status" value="1"/>
</dbReference>
<dbReference type="CDD" id="cd17535">
    <property type="entry name" value="REC_NarL-like"/>
    <property type="match status" value="1"/>
</dbReference>
<evidence type="ECO:0000256" key="1">
    <source>
        <dbReference type="ARBA" id="ARBA00022553"/>
    </source>
</evidence>
<dbReference type="SUPFAM" id="SSF46894">
    <property type="entry name" value="C-terminal effector domain of the bipartite response regulators"/>
    <property type="match status" value="1"/>
</dbReference>
<evidence type="ECO:0000256" key="4">
    <source>
        <dbReference type="ARBA" id="ARBA00023163"/>
    </source>
</evidence>
<keyword evidence="4" id="KW-0804">Transcription</keyword>
<accession>A0ABS4WF93</accession>
<dbReference type="SUPFAM" id="SSF52172">
    <property type="entry name" value="CheY-like"/>
    <property type="match status" value="1"/>
</dbReference>
<keyword evidence="1 5" id="KW-0597">Phosphoprotein</keyword>
<dbReference type="PANTHER" id="PTHR43214">
    <property type="entry name" value="TWO-COMPONENT RESPONSE REGULATOR"/>
    <property type="match status" value="1"/>
</dbReference>
<dbReference type="RefSeq" id="WP_209907286.1">
    <property type="nucleotide sequence ID" value="NZ_BAAAMI010000006.1"/>
</dbReference>
<dbReference type="Pfam" id="PF00196">
    <property type="entry name" value="GerE"/>
    <property type="match status" value="1"/>
</dbReference>
<name>A0ABS4WF93_9MICC</name>
<dbReference type="PANTHER" id="PTHR43214:SF24">
    <property type="entry name" value="TRANSCRIPTIONAL REGULATORY PROTEIN NARL-RELATED"/>
    <property type="match status" value="1"/>
</dbReference>
<proteinExistence type="predicted"/>
<dbReference type="PRINTS" id="PR00038">
    <property type="entry name" value="HTHLUXR"/>
</dbReference>
<evidence type="ECO:0000256" key="5">
    <source>
        <dbReference type="PROSITE-ProRule" id="PRU00169"/>
    </source>
</evidence>
<feature type="modified residue" description="4-aspartylphosphate" evidence="5">
    <location>
        <position position="62"/>
    </location>
</feature>
<dbReference type="Gene3D" id="3.40.50.2300">
    <property type="match status" value="1"/>
</dbReference>
<dbReference type="InterPro" id="IPR039420">
    <property type="entry name" value="WalR-like"/>
</dbReference>
<feature type="domain" description="Response regulatory" evidence="7">
    <location>
        <begin position="11"/>
        <end position="132"/>
    </location>
</feature>